<evidence type="ECO:0000313" key="4">
    <source>
        <dbReference type="EMBL" id="DAD88841.1"/>
    </source>
</evidence>
<dbReference type="InterPro" id="IPR010896">
    <property type="entry name" value="NUMOD1"/>
</dbReference>
<keyword evidence="4" id="KW-0540">Nuclease</keyword>
<keyword evidence="4" id="KW-0378">Hydrolase</keyword>
<dbReference type="InterPro" id="IPR035901">
    <property type="entry name" value="GIY-YIG_endonuc_sf"/>
</dbReference>
<dbReference type="NCBIfam" id="TIGR01453">
    <property type="entry name" value="grpIintron_endo"/>
    <property type="match status" value="1"/>
</dbReference>
<organism evidence="4">
    <name type="scientific">Siphoviridae sp. ctRuT6</name>
    <dbReference type="NCBI Taxonomy" id="2826339"/>
    <lineage>
        <taxon>Viruses</taxon>
        <taxon>Duplodnaviria</taxon>
        <taxon>Heunggongvirae</taxon>
        <taxon>Uroviricota</taxon>
        <taxon>Caudoviricetes</taxon>
    </lineage>
</organism>
<dbReference type="Pfam" id="PF07453">
    <property type="entry name" value="NUMOD1"/>
    <property type="match status" value="1"/>
</dbReference>
<comment type="cofactor">
    <cofactor evidence="1">
        <name>Mg(2+)</name>
        <dbReference type="ChEBI" id="CHEBI:18420"/>
    </cofactor>
</comment>
<proteinExistence type="predicted"/>
<evidence type="ECO:0000256" key="2">
    <source>
        <dbReference type="ARBA" id="ARBA00022842"/>
    </source>
</evidence>
<protein>
    <submittedName>
        <fullName evidence="4">Intron associated endonuclease</fullName>
    </submittedName>
</protein>
<reference evidence="4" key="1">
    <citation type="journal article" date="2021" name="Proc. Natl. Acad. Sci. U.S.A.">
        <title>A Catalog of Tens of Thousands of Viruses from Human Metagenomes Reveals Hidden Associations with Chronic Diseases.</title>
        <authorList>
            <person name="Tisza M.J."/>
            <person name="Buck C.B."/>
        </authorList>
    </citation>
    <scope>NUCLEOTIDE SEQUENCE</scope>
    <source>
        <strain evidence="4">CtRuT6</strain>
    </source>
</reference>
<name>A0A8S5N2K5_9CAUD</name>
<dbReference type="InterPro" id="IPR003647">
    <property type="entry name" value="Intron_nuc_1_rpt"/>
</dbReference>
<sequence length="426" mass="50796">MSKRFTPKDYEIICGVYSITNKLNNKKYIGKSDNIYVRWDEHRKDLNKGVHHNKHLQRAWNKYGEENFIFEIVEKCKNDDTAYQRERYWVRYYDSFKNGYNMNEGGTGGLGYTHTEENIEKMSKLQKERMKNPKAREKLSQAHNALKRPLVQISLLDNSIVNWDSKNKAGKTLNLSIAGIYTALNSESHFAYDSLWFYEEDYKHLETSSYSLNSDVYHKYAKYHQYNFKGDLLKIWTFDELNASNYRNNTIFKCCDFQKDYYENSIWLYEKDVDKLNEILPKYKSKANIYCEPVDVFDSDGNYIRSSKSIYDESLISNLRTYDIYLCCIGERRSIHNFIFKYKNKAYLYENGEKEGLLKREKQMSHIKKKIIQYDLDMNVIRIWNSITDIHNELGYDRGTIINNCKGRTATSHNFIWKYFKEESVA</sequence>
<dbReference type="InterPro" id="IPR036388">
    <property type="entry name" value="WH-like_DNA-bd_sf"/>
</dbReference>
<dbReference type="PROSITE" id="PS50164">
    <property type="entry name" value="GIY_YIG"/>
    <property type="match status" value="1"/>
</dbReference>
<evidence type="ECO:0000259" key="3">
    <source>
        <dbReference type="PROSITE" id="PS50164"/>
    </source>
</evidence>
<dbReference type="InterPro" id="IPR000305">
    <property type="entry name" value="GIY-YIG_endonuc"/>
</dbReference>
<accession>A0A8S5N2K5</accession>
<dbReference type="SUPFAM" id="SSF82771">
    <property type="entry name" value="GIY-YIG endonuclease"/>
    <property type="match status" value="1"/>
</dbReference>
<dbReference type="SMART" id="SM00465">
    <property type="entry name" value="GIYc"/>
    <property type="match status" value="1"/>
</dbReference>
<evidence type="ECO:0000256" key="1">
    <source>
        <dbReference type="ARBA" id="ARBA00001946"/>
    </source>
</evidence>
<keyword evidence="2" id="KW-0460">Magnesium</keyword>
<dbReference type="Gene3D" id="1.10.10.10">
    <property type="entry name" value="Winged helix-like DNA-binding domain superfamily/Winged helix DNA-binding domain"/>
    <property type="match status" value="1"/>
</dbReference>
<dbReference type="Gene3D" id="3.40.1440.10">
    <property type="entry name" value="GIY-YIG endonuclease"/>
    <property type="match status" value="1"/>
</dbReference>
<dbReference type="SMART" id="SM00497">
    <property type="entry name" value="IENR1"/>
    <property type="match status" value="3"/>
</dbReference>
<dbReference type="CDD" id="cd10437">
    <property type="entry name" value="GIY-YIG_HE_I-TevI_like"/>
    <property type="match status" value="1"/>
</dbReference>
<dbReference type="Pfam" id="PF01541">
    <property type="entry name" value="GIY-YIG"/>
    <property type="match status" value="1"/>
</dbReference>
<dbReference type="InterPro" id="IPR006350">
    <property type="entry name" value="Intron_endoG1"/>
</dbReference>
<dbReference type="GO" id="GO:0004519">
    <property type="term" value="F:endonuclease activity"/>
    <property type="evidence" value="ECO:0007669"/>
    <property type="project" value="UniProtKB-KW"/>
</dbReference>
<dbReference type="EMBL" id="BK015049">
    <property type="protein sequence ID" value="DAD88841.1"/>
    <property type="molecule type" value="Genomic_DNA"/>
</dbReference>
<keyword evidence="4" id="KW-0255">Endonuclease</keyword>
<feature type="domain" description="GIY-YIG" evidence="3">
    <location>
        <begin position="12"/>
        <end position="102"/>
    </location>
</feature>